<dbReference type="EMBL" id="ABLK01000285">
    <property type="protein sequence ID" value="EDT38441.1"/>
    <property type="molecule type" value="Genomic_DNA"/>
</dbReference>
<dbReference type="AlphaFoldDB" id="B1TDC0"/>
<dbReference type="PATRIC" id="fig|396597.7.peg.1775"/>
<protein>
    <submittedName>
        <fullName evidence="1">Phage integrase family protein</fullName>
    </submittedName>
</protein>
<comment type="caution">
    <text evidence="1">The sequence shown here is derived from an EMBL/GenBank/DDBJ whole genome shotgun (WGS) entry which is preliminary data.</text>
</comment>
<organism evidence="1 2">
    <name type="scientific">Burkholderia ambifaria MEX-5</name>
    <dbReference type="NCBI Taxonomy" id="396597"/>
    <lineage>
        <taxon>Bacteria</taxon>
        <taxon>Pseudomonadati</taxon>
        <taxon>Pseudomonadota</taxon>
        <taxon>Betaproteobacteria</taxon>
        <taxon>Burkholderiales</taxon>
        <taxon>Burkholderiaceae</taxon>
        <taxon>Burkholderia</taxon>
        <taxon>Burkholderia cepacia complex</taxon>
    </lineage>
</organism>
<accession>B1TDC0</accession>
<reference evidence="1 2" key="1">
    <citation type="submission" date="2008-03" db="EMBL/GenBank/DDBJ databases">
        <title>Sequencing of the draft genome and assembly of Burkholderia ambifaria MEX-5.</title>
        <authorList>
            <consortium name="US DOE Joint Genome Institute (JGI-PGF)"/>
            <person name="Copeland A."/>
            <person name="Lucas S."/>
            <person name="Lapidus A."/>
            <person name="Glavina del Rio T."/>
            <person name="Dalin E."/>
            <person name="Tice H."/>
            <person name="Bruce D."/>
            <person name="Goodwin L."/>
            <person name="Pitluck S."/>
            <person name="Larimer F."/>
            <person name="Land M.L."/>
            <person name="Hauser L."/>
            <person name="Tiedje J."/>
            <person name="Richardson P."/>
        </authorList>
    </citation>
    <scope>NUCLEOTIDE SEQUENCE [LARGE SCALE GENOMIC DNA]</scope>
    <source>
        <strain evidence="1 2">MEX-5</strain>
    </source>
</reference>
<dbReference type="Proteomes" id="UP000004814">
    <property type="component" value="Unassembled WGS sequence"/>
</dbReference>
<sequence>MLAVGVALEVVQRTFGNASLGTTRFYVSLEEARMRREAEKYHARLMRDV</sequence>
<dbReference type="RefSeq" id="WP_006761537.1">
    <property type="nucleotide sequence ID" value="NZ_ABLK01000285.1"/>
</dbReference>
<name>B1TDC0_9BURK</name>
<evidence type="ECO:0000313" key="2">
    <source>
        <dbReference type="Proteomes" id="UP000004814"/>
    </source>
</evidence>
<evidence type="ECO:0000313" key="1">
    <source>
        <dbReference type="EMBL" id="EDT38441.1"/>
    </source>
</evidence>
<proteinExistence type="predicted"/>
<gene>
    <name evidence="1" type="ORF">BamMEX5DRAFT_5786</name>
</gene>